<keyword evidence="8 16" id="KW-0547">Nucleotide-binding</keyword>
<dbReference type="SMART" id="SM00220">
    <property type="entry name" value="S_TKc"/>
    <property type="match status" value="1"/>
</dbReference>
<evidence type="ECO:0000256" key="6">
    <source>
        <dbReference type="ARBA" id="ARBA00022679"/>
    </source>
</evidence>
<dbReference type="EMBL" id="JAOPGA020000286">
    <property type="protein sequence ID" value="KAL0477940.1"/>
    <property type="molecule type" value="Genomic_DNA"/>
</dbReference>
<dbReference type="EMBL" id="JAOPGA020001125">
    <property type="protein sequence ID" value="KAL0485335.1"/>
    <property type="molecule type" value="Genomic_DNA"/>
</dbReference>
<dbReference type="InterPro" id="IPR008271">
    <property type="entry name" value="Ser/Thr_kinase_AS"/>
</dbReference>
<comment type="catalytic activity">
    <reaction evidence="14">
        <text>L-seryl-[protein] + ATP = O-phospho-L-seryl-[protein] + ADP + H(+)</text>
        <dbReference type="Rhea" id="RHEA:17989"/>
        <dbReference type="Rhea" id="RHEA-COMP:9863"/>
        <dbReference type="Rhea" id="RHEA-COMP:11604"/>
        <dbReference type="ChEBI" id="CHEBI:15378"/>
        <dbReference type="ChEBI" id="CHEBI:29999"/>
        <dbReference type="ChEBI" id="CHEBI:30616"/>
        <dbReference type="ChEBI" id="CHEBI:83421"/>
        <dbReference type="ChEBI" id="CHEBI:456216"/>
        <dbReference type="EC" id="2.7.11.22"/>
    </reaction>
</comment>
<evidence type="ECO:0000256" key="12">
    <source>
        <dbReference type="ARBA" id="ARBA00041823"/>
    </source>
</evidence>
<dbReference type="Pfam" id="PF00069">
    <property type="entry name" value="Pkinase"/>
    <property type="match status" value="1"/>
</dbReference>
<dbReference type="EC" id="2.7.11.23" evidence="3"/>
<comment type="catalytic activity">
    <reaction evidence="15">
        <text>[DNA-directed RNA polymerase] + ATP = phospho-[DNA-directed RNA polymerase] + ADP + H(+)</text>
        <dbReference type="Rhea" id="RHEA:10216"/>
        <dbReference type="Rhea" id="RHEA-COMP:11321"/>
        <dbReference type="Rhea" id="RHEA-COMP:11322"/>
        <dbReference type="ChEBI" id="CHEBI:15378"/>
        <dbReference type="ChEBI" id="CHEBI:30616"/>
        <dbReference type="ChEBI" id="CHEBI:43176"/>
        <dbReference type="ChEBI" id="CHEBI:68546"/>
        <dbReference type="ChEBI" id="CHEBI:456216"/>
        <dbReference type="EC" id="2.7.11.23"/>
    </reaction>
</comment>
<evidence type="ECO:0000256" key="5">
    <source>
        <dbReference type="ARBA" id="ARBA00022527"/>
    </source>
</evidence>
<feature type="compositionally biased region" description="Low complexity" evidence="18">
    <location>
        <begin position="389"/>
        <end position="404"/>
    </location>
</feature>
<evidence type="ECO:0000256" key="7">
    <source>
        <dbReference type="ARBA" id="ARBA00022723"/>
    </source>
</evidence>
<evidence type="ECO:0000256" key="18">
    <source>
        <dbReference type="SAM" id="MobiDB-lite"/>
    </source>
</evidence>
<evidence type="ECO:0000256" key="8">
    <source>
        <dbReference type="ARBA" id="ARBA00022741"/>
    </source>
</evidence>
<evidence type="ECO:0000256" key="9">
    <source>
        <dbReference type="ARBA" id="ARBA00022777"/>
    </source>
</evidence>
<dbReference type="Gene3D" id="1.10.510.10">
    <property type="entry name" value="Transferase(Phosphotransferase) domain 1"/>
    <property type="match status" value="1"/>
</dbReference>
<feature type="region of interest" description="Disordered" evidence="18">
    <location>
        <begin position="366"/>
        <end position="473"/>
    </location>
</feature>
<protein>
    <recommendedName>
        <fullName evidence="12">Cyclin-dependent kinase 8</fullName>
        <ecNumber evidence="4">2.7.11.22</ecNumber>
        <ecNumber evidence="3">2.7.11.23</ecNumber>
    </recommendedName>
</protein>
<evidence type="ECO:0000313" key="22">
    <source>
        <dbReference type="Proteomes" id="UP001431209"/>
    </source>
</evidence>
<dbReference type="InterPro" id="IPR050108">
    <property type="entry name" value="CDK"/>
</dbReference>
<evidence type="ECO:0000256" key="10">
    <source>
        <dbReference type="ARBA" id="ARBA00022840"/>
    </source>
</evidence>
<keyword evidence="5 17" id="KW-0723">Serine/threonine-protein kinase</keyword>
<dbReference type="InterPro" id="IPR017441">
    <property type="entry name" value="Protein_kinase_ATP_BS"/>
</dbReference>
<dbReference type="EC" id="2.7.11.22" evidence="4"/>
<feature type="compositionally biased region" description="Low complexity" evidence="18">
    <location>
        <begin position="419"/>
        <end position="445"/>
    </location>
</feature>
<dbReference type="Proteomes" id="UP001431209">
    <property type="component" value="Unassembled WGS sequence"/>
</dbReference>
<dbReference type="InterPro" id="IPR000719">
    <property type="entry name" value="Prot_kinase_dom"/>
</dbReference>
<dbReference type="PANTHER" id="PTHR24056">
    <property type="entry name" value="CELL DIVISION PROTEIN KINASE"/>
    <property type="match status" value="1"/>
</dbReference>
<keyword evidence="6" id="KW-0808">Transferase</keyword>
<keyword evidence="11" id="KW-0539">Nucleus</keyword>
<keyword evidence="9 20" id="KW-0418">Kinase</keyword>
<evidence type="ECO:0000256" key="15">
    <source>
        <dbReference type="ARBA" id="ARBA00049280"/>
    </source>
</evidence>
<comment type="caution">
    <text evidence="20">The sequence shown here is derived from an EMBL/GenBank/DDBJ whole genome shotgun (WGS) entry which is preliminary data.</text>
</comment>
<dbReference type="FunFam" id="1.10.510.10:FF:000408">
    <property type="entry name" value="Serine/threonine-protein kinase SSN3"/>
    <property type="match status" value="1"/>
</dbReference>
<feature type="compositionally biased region" description="Low complexity" evidence="18">
    <location>
        <begin position="366"/>
        <end position="380"/>
    </location>
</feature>
<dbReference type="GO" id="GO:0005524">
    <property type="term" value="F:ATP binding"/>
    <property type="evidence" value="ECO:0007669"/>
    <property type="project" value="UniProtKB-UniRule"/>
</dbReference>
<evidence type="ECO:0000256" key="17">
    <source>
        <dbReference type="RuleBase" id="RU000304"/>
    </source>
</evidence>
<feature type="domain" description="Protein kinase" evidence="19">
    <location>
        <begin position="20"/>
        <end position="344"/>
    </location>
</feature>
<evidence type="ECO:0000256" key="3">
    <source>
        <dbReference type="ARBA" id="ARBA00012409"/>
    </source>
</evidence>
<dbReference type="PANTHER" id="PTHR24056:SF495">
    <property type="entry name" value="CYCLIN-DEPENDENT KINASE 8-RELATED"/>
    <property type="match status" value="1"/>
</dbReference>
<dbReference type="InterPro" id="IPR011009">
    <property type="entry name" value="Kinase-like_dom_sf"/>
</dbReference>
<evidence type="ECO:0000256" key="2">
    <source>
        <dbReference type="ARBA" id="ARBA00006485"/>
    </source>
</evidence>
<dbReference type="PROSITE" id="PS50011">
    <property type="entry name" value="PROTEIN_KINASE_DOM"/>
    <property type="match status" value="1"/>
</dbReference>
<evidence type="ECO:0000256" key="11">
    <source>
        <dbReference type="ARBA" id="ARBA00023242"/>
    </source>
</evidence>
<comment type="similarity">
    <text evidence="2">Belongs to the protein kinase superfamily. CMGC Ser/Thr protein kinase family. CDC2/CDKX subfamily.</text>
</comment>
<dbReference type="GO" id="GO:0016592">
    <property type="term" value="C:mediator complex"/>
    <property type="evidence" value="ECO:0007669"/>
    <property type="project" value="TreeGrafter"/>
</dbReference>
<evidence type="ECO:0000313" key="20">
    <source>
        <dbReference type="EMBL" id="KAL0477940.1"/>
    </source>
</evidence>
<dbReference type="SUPFAM" id="SSF56112">
    <property type="entry name" value="Protein kinase-like (PK-like)"/>
    <property type="match status" value="1"/>
</dbReference>
<evidence type="ECO:0000256" key="4">
    <source>
        <dbReference type="ARBA" id="ARBA00012425"/>
    </source>
</evidence>
<dbReference type="GO" id="GO:0004693">
    <property type="term" value="F:cyclin-dependent protein serine/threonine kinase activity"/>
    <property type="evidence" value="ECO:0007669"/>
    <property type="project" value="UniProtKB-EC"/>
</dbReference>
<dbReference type="GO" id="GO:0046872">
    <property type="term" value="F:metal ion binding"/>
    <property type="evidence" value="ECO:0007669"/>
    <property type="project" value="UniProtKB-KW"/>
</dbReference>
<sequence length="473" mass="54461">MTQTLRDKSSQRYDVFLKKYDIVGKIGEGAYGIVRRASERTTKTDVAIKTFKLKITREGEGIPVTVCREINLLRELDHENIMKVRDIYLQPIEKSLIMVCNYCKLDLEKLLKYHRSEKKVIYIEKPGAQQVLKKLPKSLDRAVIKSVLWQILRGLEYLHANWIIHRDLKPANILVNDTDTERGTIKIADFGLARVFKDPLRRLGDDGAVVTIWYRPPEILLGSKHYTPAIDVWAVGCIFNELITAKPLFEGKEVKMDHNQNPFQNHQLETIYKILGTPSHDAWPTLKHLPEYKQTENWERFAPQLERHTRLDPTSPDFDLLKRLLEYDPMKRITAKQALSHPFFSQDPLPTTQCFLNHKFKYPDHQFQSEQPQQHSQLPSYPAQQASNMRQPHPQMMQQPQMQPNGYAGQPNGRPQIGQVPLQQQAMAQQQLQQQPIMQQPIVVPSAPAKKSSGKKRSSTAGDGSGTSRKKKK</sequence>
<evidence type="ECO:0000259" key="19">
    <source>
        <dbReference type="PROSITE" id="PS50011"/>
    </source>
</evidence>
<dbReference type="Gene3D" id="3.30.200.20">
    <property type="entry name" value="Phosphorylase Kinase, domain 1"/>
    <property type="match status" value="1"/>
</dbReference>
<dbReference type="AlphaFoldDB" id="A0AAW2YLL2"/>
<reference evidence="20 22" key="1">
    <citation type="submission" date="2024-03" db="EMBL/GenBank/DDBJ databases">
        <title>The Acrasis kona genome and developmental transcriptomes reveal deep origins of eukaryotic multicellular pathways.</title>
        <authorList>
            <person name="Sheikh S."/>
            <person name="Fu C.-J."/>
            <person name="Brown M.W."/>
            <person name="Baldauf S.L."/>
        </authorList>
    </citation>
    <scope>NUCLEOTIDE SEQUENCE [LARGE SCALE GENOMIC DNA]</scope>
    <source>
        <strain evidence="20 22">ATCC MYA-3509</strain>
    </source>
</reference>
<comment type="subcellular location">
    <subcellularLocation>
        <location evidence="1">Nucleus</location>
    </subcellularLocation>
</comment>
<evidence type="ECO:0000256" key="16">
    <source>
        <dbReference type="PROSITE-ProRule" id="PRU10141"/>
    </source>
</evidence>
<evidence type="ECO:0000256" key="1">
    <source>
        <dbReference type="ARBA" id="ARBA00004123"/>
    </source>
</evidence>
<dbReference type="GO" id="GO:0008353">
    <property type="term" value="F:RNA polymerase II CTD heptapeptide repeat kinase activity"/>
    <property type="evidence" value="ECO:0007669"/>
    <property type="project" value="UniProtKB-EC"/>
</dbReference>
<keyword evidence="22" id="KW-1185">Reference proteome</keyword>
<evidence type="ECO:0000256" key="13">
    <source>
        <dbReference type="ARBA" id="ARBA00047811"/>
    </source>
</evidence>
<evidence type="ECO:0000313" key="21">
    <source>
        <dbReference type="EMBL" id="KAL0485335.1"/>
    </source>
</evidence>
<organism evidence="20 22">
    <name type="scientific">Acrasis kona</name>
    <dbReference type="NCBI Taxonomy" id="1008807"/>
    <lineage>
        <taxon>Eukaryota</taxon>
        <taxon>Discoba</taxon>
        <taxon>Heterolobosea</taxon>
        <taxon>Tetramitia</taxon>
        <taxon>Eutetramitia</taxon>
        <taxon>Acrasidae</taxon>
        <taxon>Acrasis</taxon>
    </lineage>
</organism>
<comment type="catalytic activity">
    <reaction evidence="13">
        <text>L-threonyl-[protein] + ATP = O-phospho-L-threonyl-[protein] + ADP + H(+)</text>
        <dbReference type="Rhea" id="RHEA:46608"/>
        <dbReference type="Rhea" id="RHEA-COMP:11060"/>
        <dbReference type="Rhea" id="RHEA-COMP:11605"/>
        <dbReference type="ChEBI" id="CHEBI:15378"/>
        <dbReference type="ChEBI" id="CHEBI:30013"/>
        <dbReference type="ChEBI" id="CHEBI:30616"/>
        <dbReference type="ChEBI" id="CHEBI:61977"/>
        <dbReference type="ChEBI" id="CHEBI:456216"/>
        <dbReference type="EC" id="2.7.11.22"/>
    </reaction>
</comment>
<accession>A0AAW2YLL2</accession>
<proteinExistence type="inferred from homology"/>
<evidence type="ECO:0000256" key="14">
    <source>
        <dbReference type="ARBA" id="ARBA00048367"/>
    </source>
</evidence>
<feature type="binding site" evidence="16">
    <location>
        <position position="49"/>
    </location>
    <ligand>
        <name>ATP</name>
        <dbReference type="ChEBI" id="CHEBI:30616"/>
    </ligand>
</feature>
<dbReference type="PROSITE" id="PS00107">
    <property type="entry name" value="PROTEIN_KINASE_ATP"/>
    <property type="match status" value="1"/>
</dbReference>
<name>A0AAW2YLL2_9EUKA</name>
<dbReference type="PROSITE" id="PS00108">
    <property type="entry name" value="PROTEIN_KINASE_ST"/>
    <property type="match status" value="1"/>
</dbReference>
<gene>
    <name evidence="21" type="ORF">AKO1_002911</name>
    <name evidence="20" type="ORF">AKO1_012356</name>
</gene>
<keyword evidence="10 16" id="KW-0067">ATP-binding</keyword>
<keyword evidence="7" id="KW-0479">Metal-binding</keyword>